<gene>
    <name evidence="1" type="ORF">LEMA_uP084360.1</name>
</gene>
<name>E5A6F2_LEPMJ</name>
<protein>
    <submittedName>
        <fullName evidence="1">Uncharacterized protein</fullName>
    </submittedName>
</protein>
<dbReference type="EMBL" id="FP929135">
    <property type="protein sequence ID" value="CBX99197.1"/>
    <property type="molecule type" value="Genomic_DNA"/>
</dbReference>
<sequence>MALFCVLDGHEVDAVIDETTHLPLAAHGWSRLLPSHRVAASSV</sequence>
<dbReference type="VEuPathDB" id="FungiDB:LEMA_uP084360.1"/>
<dbReference type="HOGENOM" id="CLU_3242305_0_0_1"/>
<accession>E5A6F2</accession>
<evidence type="ECO:0000313" key="2">
    <source>
        <dbReference type="Proteomes" id="UP000002668"/>
    </source>
</evidence>
<keyword evidence="2" id="KW-1185">Reference proteome</keyword>
<dbReference type="AlphaFoldDB" id="E5A6F2"/>
<reference evidence="2" key="1">
    <citation type="journal article" date="2011" name="Nat. Commun.">
        <title>Effector diversification within compartments of the Leptosphaeria maculans genome affected by Repeat-Induced Point mutations.</title>
        <authorList>
            <person name="Rouxel T."/>
            <person name="Grandaubert J."/>
            <person name="Hane J.K."/>
            <person name="Hoede C."/>
            <person name="van de Wouw A.P."/>
            <person name="Couloux A."/>
            <person name="Dominguez V."/>
            <person name="Anthouard V."/>
            <person name="Bally P."/>
            <person name="Bourras S."/>
            <person name="Cozijnsen A.J."/>
            <person name="Ciuffetti L.M."/>
            <person name="Degrave A."/>
            <person name="Dilmaghani A."/>
            <person name="Duret L."/>
            <person name="Fudal I."/>
            <person name="Goodwin S.B."/>
            <person name="Gout L."/>
            <person name="Glaser N."/>
            <person name="Linglin J."/>
            <person name="Kema G.H.J."/>
            <person name="Lapalu N."/>
            <person name="Lawrence C.B."/>
            <person name="May K."/>
            <person name="Meyer M."/>
            <person name="Ollivier B."/>
            <person name="Poulain J."/>
            <person name="Schoch C.L."/>
            <person name="Simon A."/>
            <person name="Spatafora J.W."/>
            <person name="Stachowiak A."/>
            <person name="Turgeon B.G."/>
            <person name="Tyler B.M."/>
            <person name="Vincent D."/>
            <person name="Weissenbach J."/>
            <person name="Amselem J."/>
            <person name="Quesneville H."/>
            <person name="Oliver R.P."/>
            <person name="Wincker P."/>
            <person name="Balesdent M.-H."/>
            <person name="Howlett B.J."/>
        </authorList>
    </citation>
    <scope>NUCLEOTIDE SEQUENCE [LARGE SCALE GENOMIC DNA]</scope>
    <source>
        <strain evidence="2">JN3 / isolate v23.1.3 / race Av1-4-5-6-7-8</strain>
    </source>
</reference>
<dbReference type="Proteomes" id="UP000002668">
    <property type="component" value="Genome"/>
</dbReference>
<dbReference type="InParanoid" id="E5A6F2"/>
<evidence type="ECO:0000313" key="1">
    <source>
        <dbReference type="EMBL" id="CBX99197.1"/>
    </source>
</evidence>
<organism evidence="1 2">
    <name type="scientific">Leptosphaeria maculans (strain JN3 / isolate v23.1.3 / race Av1-4-5-6-7-8)</name>
    <name type="common">Blackleg fungus</name>
    <name type="synonym">Phoma lingam</name>
    <dbReference type="NCBI Taxonomy" id="985895"/>
    <lineage>
        <taxon>Eukaryota</taxon>
        <taxon>Fungi</taxon>
        <taxon>Dikarya</taxon>
        <taxon>Ascomycota</taxon>
        <taxon>Pezizomycotina</taxon>
        <taxon>Dothideomycetes</taxon>
        <taxon>Pleosporomycetidae</taxon>
        <taxon>Pleosporales</taxon>
        <taxon>Pleosporineae</taxon>
        <taxon>Leptosphaeriaceae</taxon>
        <taxon>Plenodomus</taxon>
        <taxon>Plenodomus lingam/Leptosphaeria maculans species complex</taxon>
    </lineage>
</organism>
<proteinExistence type="predicted"/>